<feature type="transmembrane region" description="Helical" evidence="1">
    <location>
        <begin position="7"/>
        <end position="31"/>
    </location>
</feature>
<evidence type="ECO:0000313" key="2">
    <source>
        <dbReference type="EMBL" id="SHE33783.1"/>
    </source>
</evidence>
<organism evidence="2 3">
    <name type="scientific">Thermoanaerobacter uzonensis DSM 18761</name>
    <dbReference type="NCBI Taxonomy" id="1123369"/>
    <lineage>
        <taxon>Bacteria</taxon>
        <taxon>Bacillati</taxon>
        <taxon>Bacillota</taxon>
        <taxon>Clostridia</taxon>
        <taxon>Thermoanaerobacterales</taxon>
        <taxon>Thermoanaerobacteraceae</taxon>
        <taxon>Thermoanaerobacter</taxon>
    </lineage>
</organism>
<keyword evidence="1" id="KW-0812">Transmembrane</keyword>
<protein>
    <submittedName>
        <fullName evidence="2">Uncharacterized protein</fullName>
    </submittedName>
</protein>
<dbReference type="AlphaFoldDB" id="A0A1M4SNG9"/>
<reference evidence="3" key="1">
    <citation type="submission" date="2016-11" db="EMBL/GenBank/DDBJ databases">
        <authorList>
            <person name="Varghese N."/>
            <person name="Submissions S."/>
        </authorList>
    </citation>
    <scope>NUCLEOTIDE SEQUENCE [LARGE SCALE GENOMIC DNA]</scope>
    <source>
        <strain evidence="3">DSM 18761</strain>
    </source>
</reference>
<sequence length="64" mass="7373">MELKKRLLKIIGIIFTIVGLFSIIIIIKSIVSMDMKSFASTENILDIFVSLLFLYIGYIILRYS</sequence>
<evidence type="ECO:0000313" key="3">
    <source>
        <dbReference type="Proteomes" id="UP000184127"/>
    </source>
</evidence>
<dbReference type="Proteomes" id="UP000184127">
    <property type="component" value="Unassembled WGS sequence"/>
</dbReference>
<feature type="transmembrane region" description="Helical" evidence="1">
    <location>
        <begin position="43"/>
        <end position="61"/>
    </location>
</feature>
<proteinExistence type="predicted"/>
<dbReference type="EMBL" id="FQUR01000006">
    <property type="protein sequence ID" value="SHE33783.1"/>
    <property type="molecule type" value="Genomic_DNA"/>
</dbReference>
<keyword evidence="1" id="KW-0472">Membrane</keyword>
<accession>A0A1M4SNG9</accession>
<keyword evidence="3" id="KW-1185">Reference proteome</keyword>
<evidence type="ECO:0000256" key="1">
    <source>
        <dbReference type="SAM" id="Phobius"/>
    </source>
</evidence>
<gene>
    <name evidence="2" type="ORF">SAMN02745195_00210</name>
</gene>
<name>A0A1M4SNG9_9THEO</name>
<keyword evidence="1" id="KW-1133">Transmembrane helix</keyword>